<reference evidence="1" key="1">
    <citation type="submission" date="2020-07" db="EMBL/GenBank/DDBJ databases">
        <title>Genome sequence and genetic diversity analysis of an under-domesticated orphan crop, white fonio (Digitaria exilis).</title>
        <authorList>
            <person name="Bennetzen J.L."/>
            <person name="Chen S."/>
            <person name="Ma X."/>
            <person name="Wang X."/>
            <person name="Yssel A.E.J."/>
            <person name="Chaluvadi S.R."/>
            <person name="Johnson M."/>
            <person name="Gangashetty P."/>
            <person name="Hamidou F."/>
            <person name="Sanogo M.D."/>
            <person name="Zwaenepoel A."/>
            <person name="Wallace J."/>
            <person name="Van De Peer Y."/>
            <person name="Van Deynze A."/>
        </authorList>
    </citation>
    <scope>NUCLEOTIDE SEQUENCE</scope>
    <source>
        <tissue evidence="1">Leaves</tissue>
    </source>
</reference>
<proteinExistence type="predicted"/>
<dbReference type="AlphaFoldDB" id="A0A835E271"/>
<organism evidence="1 2">
    <name type="scientific">Digitaria exilis</name>
    <dbReference type="NCBI Taxonomy" id="1010633"/>
    <lineage>
        <taxon>Eukaryota</taxon>
        <taxon>Viridiplantae</taxon>
        <taxon>Streptophyta</taxon>
        <taxon>Embryophyta</taxon>
        <taxon>Tracheophyta</taxon>
        <taxon>Spermatophyta</taxon>
        <taxon>Magnoliopsida</taxon>
        <taxon>Liliopsida</taxon>
        <taxon>Poales</taxon>
        <taxon>Poaceae</taxon>
        <taxon>PACMAD clade</taxon>
        <taxon>Panicoideae</taxon>
        <taxon>Panicodae</taxon>
        <taxon>Paniceae</taxon>
        <taxon>Anthephorinae</taxon>
        <taxon>Digitaria</taxon>
    </lineage>
</organism>
<protein>
    <submittedName>
        <fullName evidence="1">Uncharacterized protein</fullName>
    </submittedName>
</protein>
<dbReference type="OrthoDB" id="681969at2759"/>
<gene>
    <name evidence="1" type="ORF">HU200_060501</name>
</gene>
<dbReference type="Proteomes" id="UP000636709">
    <property type="component" value="Unassembled WGS sequence"/>
</dbReference>
<evidence type="ECO:0000313" key="2">
    <source>
        <dbReference type="Proteomes" id="UP000636709"/>
    </source>
</evidence>
<sequence>MEEYDLDQNFVIVNICYLDVHVGILQHSLLDSVPYGEACMVGRGLSGDLMARSVELGGDLRVSNNDKDLDSRTAEAWEGAIIFSIDGEFVGMNLFLVTGKAIFLPWSTILKRLEWFGAPACGKSSSYPEDILNQEQLDLDSMGYPKLPPTMLDVCDGSDPSGGPFWKMPSDATDRFNRWPVPMPYWCLPKDKPEVHDDGDVFTVGYIMGTRTMLC</sequence>
<keyword evidence="2" id="KW-1185">Reference proteome</keyword>
<comment type="caution">
    <text evidence="1">The sequence shown here is derived from an EMBL/GenBank/DDBJ whole genome shotgun (WGS) entry which is preliminary data.</text>
</comment>
<dbReference type="PANTHER" id="PTHR18868:SF29">
    <property type="match status" value="1"/>
</dbReference>
<name>A0A835E271_9POAL</name>
<dbReference type="EMBL" id="JACEFO010002535">
    <property type="protein sequence ID" value="KAF8656710.1"/>
    <property type="molecule type" value="Genomic_DNA"/>
</dbReference>
<dbReference type="PANTHER" id="PTHR18868">
    <property type="entry name" value="OS07G0665300 PROTEIN-RELATED"/>
    <property type="match status" value="1"/>
</dbReference>
<evidence type="ECO:0000313" key="1">
    <source>
        <dbReference type="EMBL" id="KAF8656710.1"/>
    </source>
</evidence>
<accession>A0A835E271</accession>